<dbReference type="PANTHER" id="PTHR47099:SF1">
    <property type="entry name" value="METHYLCOBAMIDE:COM METHYLTRANSFERASE MTBA"/>
    <property type="match status" value="1"/>
</dbReference>
<dbReference type="Gene3D" id="3.20.20.210">
    <property type="match status" value="1"/>
</dbReference>
<organism evidence="2 3">
    <name type="scientific">Psychrilyobacter piezotolerans</name>
    <dbReference type="NCBI Taxonomy" id="2293438"/>
    <lineage>
        <taxon>Bacteria</taxon>
        <taxon>Fusobacteriati</taxon>
        <taxon>Fusobacteriota</taxon>
        <taxon>Fusobacteriia</taxon>
        <taxon>Fusobacteriales</taxon>
        <taxon>Fusobacteriaceae</taxon>
        <taxon>Psychrilyobacter</taxon>
    </lineage>
</organism>
<dbReference type="SUPFAM" id="SSF51726">
    <property type="entry name" value="UROD/MetE-like"/>
    <property type="match status" value="1"/>
</dbReference>
<proteinExistence type="predicted"/>
<reference evidence="2 3" key="1">
    <citation type="submission" date="2018-08" db="EMBL/GenBank/DDBJ databases">
        <title>Draft genome sequence of Psychrilyobacter sp. strain SD5 isolated from Black Sea water.</title>
        <authorList>
            <person name="Yadav S."/>
            <person name="Villanueva L."/>
            <person name="Damste J.S.S."/>
        </authorList>
    </citation>
    <scope>NUCLEOTIDE SEQUENCE [LARGE SCALE GENOMIC DNA]</scope>
    <source>
        <strain evidence="2 3">SD5</strain>
    </source>
</reference>
<dbReference type="InterPro" id="IPR000257">
    <property type="entry name" value="Uroporphyrinogen_deCOase"/>
</dbReference>
<comment type="caution">
    <text evidence="2">The sequence shown here is derived from an EMBL/GenBank/DDBJ whole genome shotgun (WGS) entry which is preliminary data.</text>
</comment>
<evidence type="ECO:0000313" key="2">
    <source>
        <dbReference type="EMBL" id="REI40439.1"/>
    </source>
</evidence>
<dbReference type="EMBL" id="QUAJ01000020">
    <property type="protein sequence ID" value="REI40439.1"/>
    <property type="molecule type" value="Genomic_DNA"/>
</dbReference>
<dbReference type="NCBIfam" id="NF004889">
    <property type="entry name" value="PRK06252.1"/>
    <property type="match status" value="1"/>
</dbReference>
<name>A0ABX9KGA0_9FUSO</name>
<dbReference type="PANTHER" id="PTHR47099">
    <property type="entry name" value="METHYLCOBAMIDE:COM METHYLTRANSFERASE MTBA"/>
    <property type="match status" value="1"/>
</dbReference>
<gene>
    <name evidence="2" type="ORF">DYH56_11235</name>
</gene>
<dbReference type="InterPro" id="IPR052024">
    <property type="entry name" value="Methanogen_methyltrans"/>
</dbReference>
<evidence type="ECO:0000259" key="1">
    <source>
        <dbReference type="Pfam" id="PF01208"/>
    </source>
</evidence>
<accession>A0ABX9KGA0</accession>
<dbReference type="Pfam" id="PF01208">
    <property type="entry name" value="URO-D"/>
    <property type="match status" value="1"/>
</dbReference>
<feature type="domain" description="Uroporphyrinogen decarboxylase (URO-D)" evidence="1">
    <location>
        <begin position="2"/>
        <end position="327"/>
    </location>
</feature>
<dbReference type="InterPro" id="IPR038071">
    <property type="entry name" value="UROD/MetE-like_sf"/>
</dbReference>
<sequence>MTEKQRLLDVLNGKDTDRPPVICPGGMMNAAVTEVVEGMKKNHNCDIDAMVEAAIKVHEITGFENYGVPFCMTIESEPFHVEVDLGSKLVEPRITKYNEDILNHLDEIKLEHSKRAITVLEAISRLKNNEIPVIGNITGPMSVVTSVIEPTDYYKMMRKDKVKAMKFLDIVTDYLIRFSMEMIENGADLIAMSDPSATGEILGKKNFEEFMIPMYKKISEAVHEKGVKIIIHICGKSQSILESLNDSGADSLSFDSAVGIRQAKEVLRAPIMGNVSTQLLDQGMKEKVKLCTEIVMKNGTSIVSPACGLAMSTPIENLKAMTDTVKNKG</sequence>
<dbReference type="Proteomes" id="UP000263486">
    <property type="component" value="Unassembled WGS sequence"/>
</dbReference>
<keyword evidence="3" id="KW-1185">Reference proteome</keyword>
<protein>
    <submittedName>
        <fullName evidence="2">Uroporphyrinogen decarboxylase</fullName>
    </submittedName>
</protein>
<evidence type="ECO:0000313" key="3">
    <source>
        <dbReference type="Proteomes" id="UP000263486"/>
    </source>
</evidence>